<feature type="transmembrane region" description="Helical" evidence="6">
    <location>
        <begin position="306"/>
        <end position="325"/>
    </location>
</feature>
<evidence type="ECO:0000256" key="5">
    <source>
        <dbReference type="ARBA" id="ARBA00023136"/>
    </source>
</evidence>
<dbReference type="RefSeq" id="WP_323261071.1">
    <property type="nucleotide sequence ID" value="NZ_JAYGIM010000014.1"/>
</dbReference>
<feature type="transmembrane region" description="Helical" evidence="6">
    <location>
        <begin position="225"/>
        <end position="244"/>
    </location>
</feature>
<feature type="transmembrane region" description="Helical" evidence="6">
    <location>
        <begin position="337"/>
        <end position="359"/>
    </location>
</feature>
<feature type="transmembrane region" description="Helical" evidence="6">
    <location>
        <begin position="430"/>
        <end position="450"/>
    </location>
</feature>
<evidence type="ECO:0000313" key="8">
    <source>
        <dbReference type="Proteomes" id="UP001302222"/>
    </source>
</evidence>
<feature type="transmembrane region" description="Helical" evidence="6">
    <location>
        <begin position="264"/>
        <end position="285"/>
    </location>
</feature>
<reference evidence="7 8" key="1">
    <citation type="submission" date="2023-12" db="EMBL/GenBank/DDBJ databases">
        <title>Novel species of the genus Arcicella isolated from rivers.</title>
        <authorList>
            <person name="Lu H."/>
        </authorList>
    </citation>
    <scope>NUCLEOTIDE SEQUENCE [LARGE SCALE GENOMIC DNA]</scope>
    <source>
        <strain evidence="7 8">DC25W</strain>
    </source>
</reference>
<comment type="caution">
    <text evidence="7">The sequence shown here is derived from an EMBL/GenBank/DDBJ whole genome shotgun (WGS) entry which is preliminary data.</text>
</comment>
<name>A0ABU5SMX9_9BACT</name>
<proteinExistence type="predicted"/>
<dbReference type="Pfam" id="PF01943">
    <property type="entry name" value="Polysacc_synt"/>
    <property type="match status" value="1"/>
</dbReference>
<feature type="transmembrane region" description="Helical" evidence="6">
    <location>
        <begin position="462"/>
        <end position="484"/>
    </location>
</feature>
<dbReference type="PANTHER" id="PTHR30250:SF26">
    <property type="entry name" value="PSMA PROTEIN"/>
    <property type="match status" value="1"/>
</dbReference>
<evidence type="ECO:0000256" key="2">
    <source>
        <dbReference type="ARBA" id="ARBA00022475"/>
    </source>
</evidence>
<feature type="transmembrane region" description="Helical" evidence="6">
    <location>
        <begin position="89"/>
        <end position="110"/>
    </location>
</feature>
<protein>
    <submittedName>
        <fullName evidence="7">Oligosaccharide flippase family protein</fullName>
    </submittedName>
</protein>
<feature type="transmembrane region" description="Helical" evidence="6">
    <location>
        <begin position="12"/>
        <end position="35"/>
    </location>
</feature>
<accession>A0ABU5SMX9</accession>
<evidence type="ECO:0000313" key="7">
    <source>
        <dbReference type="EMBL" id="MEA5428594.1"/>
    </source>
</evidence>
<feature type="transmembrane region" description="Helical" evidence="6">
    <location>
        <begin position="184"/>
        <end position="204"/>
    </location>
</feature>
<feature type="transmembrane region" description="Helical" evidence="6">
    <location>
        <begin position="41"/>
        <end position="57"/>
    </location>
</feature>
<gene>
    <name evidence="7" type="ORF">VB798_18530</name>
</gene>
<keyword evidence="8" id="KW-1185">Reference proteome</keyword>
<dbReference type="InterPro" id="IPR002797">
    <property type="entry name" value="Polysacc_synth"/>
</dbReference>
<organism evidence="7 8">
    <name type="scientific">Arcicella lustrica</name>
    <dbReference type="NCBI Taxonomy" id="2984196"/>
    <lineage>
        <taxon>Bacteria</taxon>
        <taxon>Pseudomonadati</taxon>
        <taxon>Bacteroidota</taxon>
        <taxon>Cytophagia</taxon>
        <taxon>Cytophagales</taxon>
        <taxon>Flectobacillaceae</taxon>
        <taxon>Arcicella</taxon>
    </lineage>
</organism>
<dbReference type="EMBL" id="JAYGIM010000014">
    <property type="protein sequence ID" value="MEA5428594.1"/>
    <property type="molecule type" value="Genomic_DNA"/>
</dbReference>
<evidence type="ECO:0000256" key="3">
    <source>
        <dbReference type="ARBA" id="ARBA00022692"/>
    </source>
</evidence>
<dbReference type="InterPro" id="IPR050833">
    <property type="entry name" value="Poly_Biosynth_Transport"/>
</dbReference>
<feature type="transmembrane region" description="Helical" evidence="6">
    <location>
        <begin position="371"/>
        <end position="390"/>
    </location>
</feature>
<comment type="subcellular location">
    <subcellularLocation>
        <location evidence="1">Cell membrane</location>
        <topology evidence="1">Multi-pass membrane protein</topology>
    </subcellularLocation>
</comment>
<keyword evidence="5 6" id="KW-0472">Membrane</keyword>
<dbReference type="Proteomes" id="UP001302222">
    <property type="component" value="Unassembled WGS sequence"/>
</dbReference>
<keyword evidence="4 6" id="KW-1133">Transmembrane helix</keyword>
<feature type="transmembrane region" description="Helical" evidence="6">
    <location>
        <begin position="396"/>
        <end position="418"/>
    </location>
</feature>
<feature type="transmembrane region" description="Helical" evidence="6">
    <location>
        <begin position="160"/>
        <end position="178"/>
    </location>
</feature>
<sequence length="506" mass="58026">MSKSKNIFGGFFWSLLGNILNAIYGFFSVPILLVYFGKTDYGIIGLAMSINIYLRLMDMGLASGNVKFFSSSIVKQDNNIISKLFQSSLVLYGIIGIINVITIFIISFFVKDLFQISAFQAQTLKYLLYVVMFTSLVSWISSAFEQYIRANELVGWHQKIMIIPKLLQVLIIVITIQFNLSLILFFTLQTICSIIVFPIFVYKVRTINPSLKIRFIYFHDVFKNVLLYSLSIFSFSIFQISANYFRPIILGIKLGVDSIADYRIIEGFANLVMMLGVSFVGVILPTATKVVSAGDYEKELKIAFDGTKFITIFLCLIVTGFILVSNELLDIYVGSKYSYLCIWLNLWVFSLLGSHNSALSSLVLASDNLKPIVYISGFSTIFSLCLAWFFVPYIGLGAVIISYLVYVILQLSFYYVYYYRKVMGYDSKKLFLKSFFIPALKIFSIFLLIYTLKSFFQVSNSYVTIVFWEIIYVVMVFPVIYYFVINVDERSFLLNLIINKKKNERD</sequence>
<feature type="transmembrane region" description="Helical" evidence="6">
    <location>
        <begin position="126"/>
        <end position="148"/>
    </location>
</feature>
<keyword evidence="3 6" id="KW-0812">Transmembrane</keyword>
<keyword evidence="2" id="KW-1003">Cell membrane</keyword>
<dbReference type="PANTHER" id="PTHR30250">
    <property type="entry name" value="PST FAMILY PREDICTED COLANIC ACID TRANSPORTER"/>
    <property type="match status" value="1"/>
</dbReference>
<evidence type="ECO:0000256" key="1">
    <source>
        <dbReference type="ARBA" id="ARBA00004651"/>
    </source>
</evidence>
<evidence type="ECO:0000256" key="6">
    <source>
        <dbReference type="SAM" id="Phobius"/>
    </source>
</evidence>
<evidence type="ECO:0000256" key="4">
    <source>
        <dbReference type="ARBA" id="ARBA00022989"/>
    </source>
</evidence>